<reference evidence="7" key="1">
    <citation type="submission" date="2017-06" db="EMBL/GenBank/DDBJ databases">
        <authorList>
            <person name="Varghese N."/>
            <person name="Submissions S."/>
        </authorList>
    </citation>
    <scope>NUCLEOTIDE SEQUENCE [LARGE SCALE GENOMIC DNA]</scope>
    <source>
        <strain evidence="7">NKM1</strain>
    </source>
</reference>
<dbReference type="PANTHER" id="PTHR30126:SF5">
    <property type="entry name" value="HTH-TYPE TRANSCRIPTIONAL ACTIVATOR CMPR"/>
    <property type="match status" value="1"/>
</dbReference>
<dbReference type="Pfam" id="PF00126">
    <property type="entry name" value="HTH_1"/>
    <property type="match status" value="1"/>
</dbReference>
<dbReference type="GO" id="GO:0003700">
    <property type="term" value="F:DNA-binding transcription factor activity"/>
    <property type="evidence" value="ECO:0007669"/>
    <property type="project" value="InterPro"/>
</dbReference>
<dbReference type="SUPFAM" id="SSF46785">
    <property type="entry name" value="Winged helix' DNA-binding domain"/>
    <property type="match status" value="1"/>
</dbReference>
<dbReference type="InterPro" id="IPR036390">
    <property type="entry name" value="WH_DNA-bd_sf"/>
</dbReference>
<evidence type="ECO:0000256" key="4">
    <source>
        <dbReference type="ARBA" id="ARBA00023163"/>
    </source>
</evidence>
<proteinExistence type="inferred from homology"/>
<keyword evidence="4" id="KW-0804">Transcription</keyword>
<keyword evidence="7" id="KW-1185">Reference proteome</keyword>
<accession>A0A239GP39</accession>
<dbReference type="GO" id="GO:0000976">
    <property type="term" value="F:transcription cis-regulatory region binding"/>
    <property type="evidence" value="ECO:0007669"/>
    <property type="project" value="TreeGrafter"/>
</dbReference>
<evidence type="ECO:0000259" key="5">
    <source>
        <dbReference type="PROSITE" id="PS50931"/>
    </source>
</evidence>
<dbReference type="SUPFAM" id="SSF53850">
    <property type="entry name" value="Periplasmic binding protein-like II"/>
    <property type="match status" value="1"/>
</dbReference>
<dbReference type="InterPro" id="IPR005119">
    <property type="entry name" value="LysR_subst-bd"/>
</dbReference>
<name>A0A239GP39_9BACT</name>
<dbReference type="AlphaFoldDB" id="A0A239GP39"/>
<evidence type="ECO:0000256" key="1">
    <source>
        <dbReference type="ARBA" id="ARBA00009437"/>
    </source>
</evidence>
<dbReference type="EMBL" id="FZOQ01000011">
    <property type="protein sequence ID" value="SNS70969.1"/>
    <property type="molecule type" value="Genomic_DNA"/>
</dbReference>
<dbReference type="Gene3D" id="1.10.10.10">
    <property type="entry name" value="Winged helix-like DNA-binding domain superfamily/Winged helix DNA-binding domain"/>
    <property type="match status" value="1"/>
</dbReference>
<sequence length="300" mass="34100">MQVFLKITQTQSITKAAEELHLTQPAVSIQLKNLQDQFEVPLTEVVGRRIFITDFGKEIAAGAEKIVNEVHAINNRTLAYKGQLTGRLKITAVSTGKYVMPYFLSEFLKQHRGVELVLDVTNKARVIESLEKNEVDFSLVSVLPENLQVENIELMENKLYLVGNKAQEFNRKLHDNSILEDLPLIYREPGSGTRHVMEKFIKQNNLPVVKKMELTSNEAVKQAVIAGLGYSIMPLIGVKNELNNGDLQIIPVQGFPIKSTWNLIWLKGKSFSPVAKAYLNYLQKDKDKTIQEWFSWLSQF</sequence>
<dbReference type="InterPro" id="IPR000847">
    <property type="entry name" value="LysR_HTH_N"/>
</dbReference>
<comment type="similarity">
    <text evidence="1">Belongs to the LysR transcriptional regulatory family.</text>
</comment>
<dbReference type="PANTHER" id="PTHR30126">
    <property type="entry name" value="HTH-TYPE TRANSCRIPTIONAL REGULATOR"/>
    <property type="match status" value="1"/>
</dbReference>
<dbReference type="PROSITE" id="PS50931">
    <property type="entry name" value="HTH_LYSR"/>
    <property type="match status" value="1"/>
</dbReference>
<feature type="domain" description="HTH lysR-type" evidence="5">
    <location>
        <begin position="1"/>
        <end position="53"/>
    </location>
</feature>
<dbReference type="PRINTS" id="PR00039">
    <property type="entry name" value="HTHLYSR"/>
</dbReference>
<evidence type="ECO:0000313" key="7">
    <source>
        <dbReference type="Proteomes" id="UP000198432"/>
    </source>
</evidence>
<evidence type="ECO:0000256" key="3">
    <source>
        <dbReference type="ARBA" id="ARBA00023125"/>
    </source>
</evidence>
<keyword evidence="2" id="KW-0805">Transcription regulation</keyword>
<evidence type="ECO:0000313" key="6">
    <source>
        <dbReference type="EMBL" id="SNS70969.1"/>
    </source>
</evidence>
<dbReference type="Proteomes" id="UP000198432">
    <property type="component" value="Unassembled WGS sequence"/>
</dbReference>
<organism evidence="6 7">
    <name type="scientific">Pontibacter ummariensis</name>
    <dbReference type="NCBI Taxonomy" id="1610492"/>
    <lineage>
        <taxon>Bacteria</taxon>
        <taxon>Pseudomonadati</taxon>
        <taxon>Bacteroidota</taxon>
        <taxon>Cytophagia</taxon>
        <taxon>Cytophagales</taxon>
        <taxon>Hymenobacteraceae</taxon>
        <taxon>Pontibacter</taxon>
    </lineage>
</organism>
<dbReference type="Pfam" id="PF03466">
    <property type="entry name" value="LysR_substrate"/>
    <property type="match status" value="1"/>
</dbReference>
<evidence type="ECO:0000256" key="2">
    <source>
        <dbReference type="ARBA" id="ARBA00023015"/>
    </source>
</evidence>
<dbReference type="Gene3D" id="3.40.190.10">
    <property type="entry name" value="Periplasmic binding protein-like II"/>
    <property type="match status" value="2"/>
</dbReference>
<dbReference type="InterPro" id="IPR036388">
    <property type="entry name" value="WH-like_DNA-bd_sf"/>
</dbReference>
<keyword evidence="3 6" id="KW-0238">DNA-binding</keyword>
<gene>
    <name evidence="6" type="ORF">SAMN06296052_111165</name>
</gene>
<protein>
    <submittedName>
        <fullName evidence="6">DNA-binding transcriptional regulator, LysR family</fullName>
    </submittedName>
</protein>